<keyword evidence="4" id="KW-1185">Reference proteome</keyword>
<feature type="transmembrane region" description="Helical" evidence="1">
    <location>
        <begin position="141"/>
        <end position="161"/>
    </location>
</feature>
<feature type="transmembrane region" description="Helical" evidence="1">
    <location>
        <begin position="261"/>
        <end position="278"/>
    </location>
</feature>
<evidence type="ECO:0000313" key="3">
    <source>
        <dbReference type="EMBL" id="KAK4779688.1"/>
    </source>
</evidence>
<keyword evidence="1" id="KW-1133">Transmembrane helix</keyword>
<reference evidence="3 4" key="1">
    <citation type="journal article" date="2023" name="Hortic Res">
        <title>Pangenome of water caltrop reveals structural variations and asymmetric subgenome divergence after allopolyploidization.</title>
        <authorList>
            <person name="Zhang X."/>
            <person name="Chen Y."/>
            <person name="Wang L."/>
            <person name="Yuan Y."/>
            <person name="Fang M."/>
            <person name="Shi L."/>
            <person name="Lu R."/>
            <person name="Comes H.P."/>
            <person name="Ma Y."/>
            <person name="Chen Y."/>
            <person name="Huang G."/>
            <person name="Zhou Y."/>
            <person name="Zheng Z."/>
            <person name="Qiu Y."/>
        </authorList>
    </citation>
    <scope>NUCLEOTIDE SEQUENCE [LARGE SCALE GENOMIC DNA]</scope>
    <source>
        <tissue evidence="3">Roots</tissue>
    </source>
</reference>
<name>A0AAN7QYE4_9MYRT</name>
<feature type="transmembrane region" description="Helical" evidence="1">
    <location>
        <begin position="95"/>
        <end position="120"/>
    </location>
</feature>
<dbReference type="GO" id="GO:0080120">
    <property type="term" value="P:CAAX-box protein maturation"/>
    <property type="evidence" value="ECO:0007669"/>
    <property type="project" value="UniProtKB-ARBA"/>
</dbReference>
<keyword evidence="1" id="KW-0472">Membrane</keyword>
<sequence length="340" mass="36967">MAYPIAAVSLLVQSPSCFLPSSRGRASSKQARTFLLRRVATSPFLLSTRRRLAGFSGPCVRCYNSGEESREKDNGGQLDWPILRRWDVPWQWQTVSLASLACGLSFVLTGLIETAAIPYLGIRLEELSLDEKAEILFVDQGITTAVTLGVLFGITMTFQPLPEDIFRYDLKGPFNLQKGWVVWAGCGLLGAIGAVALIGAAISFFSAETPQRETDALVRLLPLIGSSSTSTACLLGITGILAPIFEETIFRGFFMVSLTKWVPTPIAVLISAAVFASAHLTPGEFPQLFVLGTALGFSYAQTRNLMTPITIHALWNSGVILLLTFLQVQGYDIKELLQAT</sequence>
<feature type="transmembrane region" description="Helical" evidence="1">
    <location>
        <begin position="181"/>
        <end position="205"/>
    </location>
</feature>
<dbReference type="InterPro" id="IPR003675">
    <property type="entry name" value="Rce1/LyrA-like_dom"/>
</dbReference>
<dbReference type="Pfam" id="PF02517">
    <property type="entry name" value="Rce1-like"/>
    <property type="match status" value="1"/>
</dbReference>
<feature type="transmembrane region" description="Helical" evidence="1">
    <location>
        <begin position="308"/>
        <end position="328"/>
    </location>
</feature>
<evidence type="ECO:0000259" key="2">
    <source>
        <dbReference type="Pfam" id="PF02517"/>
    </source>
</evidence>
<proteinExistence type="predicted"/>
<protein>
    <recommendedName>
        <fullName evidence="2">CAAX prenyl protease 2/Lysostaphin resistance protein A-like domain-containing protein</fullName>
    </recommendedName>
</protein>
<comment type="caution">
    <text evidence="3">The sequence shown here is derived from an EMBL/GenBank/DDBJ whole genome shotgun (WGS) entry which is preliminary data.</text>
</comment>
<dbReference type="PANTHER" id="PTHR43592:SF15">
    <property type="entry name" value="CAAX AMINO TERMINAL PROTEASE FAMILY PROTEIN"/>
    <property type="match status" value="1"/>
</dbReference>
<feature type="domain" description="CAAX prenyl protease 2/Lysostaphin resistance protein A-like" evidence="2">
    <location>
        <begin position="232"/>
        <end position="317"/>
    </location>
</feature>
<dbReference type="PANTHER" id="PTHR43592">
    <property type="entry name" value="CAAX AMINO TERMINAL PROTEASE"/>
    <property type="match status" value="1"/>
</dbReference>
<dbReference type="AlphaFoldDB" id="A0AAN7QYE4"/>
<dbReference type="GO" id="GO:0004175">
    <property type="term" value="F:endopeptidase activity"/>
    <property type="evidence" value="ECO:0007669"/>
    <property type="project" value="UniProtKB-ARBA"/>
</dbReference>
<evidence type="ECO:0000313" key="4">
    <source>
        <dbReference type="Proteomes" id="UP001345219"/>
    </source>
</evidence>
<evidence type="ECO:0000256" key="1">
    <source>
        <dbReference type="SAM" id="Phobius"/>
    </source>
</evidence>
<organism evidence="3 4">
    <name type="scientific">Trapa incisa</name>
    <dbReference type="NCBI Taxonomy" id="236973"/>
    <lineage>
        <taxon>Eukaryota</taxon>
        <taxon>Viridiplantae</taxon>
        <taxon>Streptophyta</taxon>
        <taxon>Embryophyta</taxon>
        <taxon>Tracheophyta</taxon>
        <taxon>Spermatophyta</taxon>
        <taxon>Magnoliopsida</taxon>
        <taxon>eudicotyledons</taxon>
        <taxon>Gunneridae</taxon>
        <taxon>Pentapetalae</taxon>
        <taxon>rosids</taxon>
        <taxon>malvids</taxon>
        <taxon>Myrtales</taxon>
        <taxon>Lythraceae</taxon>
        <taxon>Trapa</taxon>
    </lineage>
</organism>
<keyword evidence="1" id="KW-0812">Transmembrane</keyword>
<feature type="transmembrane region" description="Helical" evidence="1">
    <location>
        <begin position="217"/>
        <end position="241"/>
    </location>
</feature>
<gene>
    <name evidence="3" type="ORF">SAY87_015794</name>
</gene>
<accession>A0AAN7QYE4</accession>
<dbReference type="Proteomes" id="UP001345219">
    <property type="component" value="Chromosome 13"/>
</dbReference>
<dbReference type="EMBL" id="JAXIOK010000001">
    <property type="protein sequence ID" value="KAK4779688.1"/>
    <property type="molecule type" value="Genomic_DNA"/>
</dbReference>